<dbReference type="GO" id="GO:0009279">
    <property type="term" value="C:cell outer membrane"/>
    <property type="evidence" value="ECO:0007669"/>
    <property type="project" value="UniProtKB-ARBA"/>
</dbReference>
<evidence type="ECO:0000313" key="3">
    <source>
        <dbReference type="EMBL" id="MDD2168323.1"/>
    </source>
</evidence>
<dbReference type="NCBIfam" id="TIGR01414">
    <property type="entry name" value="autotrans_barl"/>
    <property type="match status" value="1"/>
</dbReference>
<dbReference type="EMBL" id="JAODIR010000032">
    <property type="protein sequence ID" value="MDD2168323.1"/>
    <property type="molecule type" value="Genomic_DNA"/>
</dbReference>
<comment type="caution">
    <text evidence="3">The sequence shown here is derived from an EMBL/GenBank/DDBJ whole genome shotgun (WGS) entry which is preliminary data.</text>
</comment>
<dbReference type="GO" id="GO:0015288">
    <property type="term" value="F:porin activity"/>
    <property type="evidence" value="ECO:0007669"/>
    <property type="project" value="InterPro"/>
</dbReference>
<reference evidence="3" key="1">
    <citation type="submission" date="2022-09" db="EMBL/GenBank/DDBJ databases">
        <title>Molecular characterization of Glaesserella parasuis strains circulating in commercial swine farms using whole-genome sequencing.</title>
        <authorList>
            <person name="Mugabi R."/>
            <person name="Clavijo M."/>
            <person name="Li G."/>
        </authorList>
    </citation>
    <scope>NUCLEOTIDE SEQUENCE</scope>
    <source>
        <strain evidence="3">0435-53</strain>
    </source>
</reference>
<dbReference type="InterPro" id="IPR006315">
    <property type="entry name" value="OM_autotransptr_brl_dom"/>
</dbReference>
<dbReference type="Gene3D" id="2.40.160.20">
    <property type="match status" value="1"/>
</dbReference>
<evidence type="ECO:0000256" key="1">
    <source>
        <dbReference type="ARBA" id="ARBA00009830"/>
    </source>
</evidence>
<sequence>MKKLTLSVLLALSTISTSTLANVYIQGDIGSSKITPDDFNGGTATDFRISIGYDFGNYRLAADYTKFGTVSESDQVYGVNVDYSAKIQSIGFSAIYDFHNSTALTPYLGVRVGYTKADVSVAANRSYYQVSADSSTTSAGFGALAGIQYKFTDHIDLNLGAEYNRLASDTSQFGGKLGLRFNF</sequence>
<evidence type="ECO:0000313" key="4">
    <source>
        <dbReference type="Proteomes" id="UP001148834"/>
    </source>
</evidence>
<protein>
    <submittedName>
        <fullName evidence="3">Opacity family porin</fullName>
    </submittedName>
</protein>
<accession>A0A6M8T413</accession>
<comment type="similarity">
    <text evidence="1">Belongs to the opacity porin family.</text>
</comment>
<dbReference type="InterPro" id="IPR003394">
    <property type="entry name" value="Porin_opacity"/>
</dbReference>
<proteinExistence type="inferred from homology"/>
<organism evidence="3 4">
    <name type="scientific">Glaesserella parasuis</name>
    <name type="common">Haemophilus parasuis</name>
    <dbReference type="NCBI Taxonomy" id="738"/>
    <lineage>
        <taxon>Bacteria</taxon>
        <taxon>Pseudomonadati</taxon>
        <taxon>Pseudomonadota</taxon>
        <taxon>Gammaproteobacteria</taxon>
        <taxon>Pasteurellales</taxon>
        <taxon>Pasteurellaceae</taxon>
        <taxon>Glaesserella</taxon>
    </lineage>
</organism>
<gene>
    <name evidence="3" type="ORF">N5925_06890</name>
</gene>
<dbReference type="Proteomes" id="UP001148834">
    <property type="component" value="Unassembled WGS sequence"/>
</dbReference>
<dbReference type="Pfam" id="PF02462">
    <property type="entry name" value="Opacity"/>
    <property type="match status" value="1"/>
</dbReference>
<dbReference type="AlphaFoldDB" id="A0A6M8T413"/>
<dbReference type="InterPro" id="IPR011250">
    <property type="entry name" value="OMP/PagP_B-barrel"/>
</dbReference>
<keyword evidence="2" id="KW-0732">Signal</keyword>
<name>A0A6M8T413_GLAPU</name>
<dbReference type="SUPFAM" id="SSF56925">
    <property type="entry name" value="OMPA-like"/>
    <property type="match status" value="1"/>
</dbReference>
<evidence type="ECO:0000256" key="2">
    <source>
        <dbReference type="ARBA" id="ARBA00022729"/>
    </source>
</evidence>
<dbReference type="RefSeq" id="WP_021111455.1">
    <property type="nucleotide sequence ID" value="NZ_CP015099.1"/>
</dbReference>